<accession>A0A7X2XVT3</accession>
<comment type="caution">
    <text evidence="1">The sequence shown here is derived from an EMBL/GenBank/DDBJ whole genome shotgun (WGS) entry which is preliminary data.</text>
</comment>
<gene>
    <name evidence="1" type="ORF">GM612_03945</name>
</gene>
<name>A0A7X2XVT3_9LACO</name>
<dbReference type="RefSeq" id="WP_155431084.1">
    <property type="nucleotide sequence ID" value="NZ_WNJO01000003.1"/>
</dbReference>
<evidence type="ECO:0000313" key="1">
    <source>
        <dbReference type="EMBL" id="MTV81808.1"/>
    </source>
</evidence>
<evidence type="ECO:0000313" key="2">
    <source>
        <dbReference type="Proteomes" id="UP000466388"/>
    </source>
</evidence>
<proteinExistence type="predicted"/>
<reference evidence="1 2" key="1">
    <citation type="submission" date="2019-11" db="EMBL/GenBank/DDBJ databases">
        <title>Lactobacillus sp. nov. CRM56-3, isolated from fermented tea leaves.</title>
        <authorList>
            <person name="Phuengjayaem S."/>
            <person name="Tanasupawat S."/>
        </authorList>
    </citation>
    <scope>NUCLEOTIDE SEQUENCE [LARGE SCALE GENOMIC DNA]</scope>
    <source>
        <strain evidence="1 2">CRM56-3</strain>
    </source>
</reference>
<dbReference type="Proteomes" id="UP000466388">
    <property type="component" value="Unassembled WGS sequence"/>
</dbReference>
<protein>
    <submittedName>
        <fullName evidence="1">Uncharacterized protein</fullName>
    </submittedName>
</protein>
<dbReference type="EMBL" id="WNJO01000003">
    <property type="protein sequence ID" value="MTV81808.1"/>
    <property type="molecule type" value="Genomic_DNA"/>
</dbReference>
<keyword evidence="2" id="KW-1185">Reference proteome</keyword>
<sequence length="127" mass="14388">MDNTVTKLRDLYTTTRNAIIDQPLSSKQTTAFRQQLTDLNSQQLTGLPGKLANAYTSLITANLTYTSHQLYFVLNLNHDHTTITLPISHQQLLEWSNTHSSNYQLFTRNPFMYNGLSIDETAALALL</sequence>
<dbReference type="AlphaFoldDB" id="A0A7X2XVT3"/>
<organism evidence="1 2">
    <name type="scientific">Secundilactobacillus folii</name>
    <dbReference type="NCBI Taxonomy" id="2678357"/>
    <lineage>
        <taxon>Bacteria</taxon>
        <taxon>Bacillati</taxon>
        <taxon>Bacillota</taxon>
        <taxon>Bacilli</taxon>
        <taxon>Lactobacillales</taxon>
        <taxon>Lactobacillaceae</taxon>
        <taxon>Secundilactobacillus</taxon>
    </lineage>
</organism>